<evidence type="ECO:0000313" key="2">
    <source>
        <dbReference type="EMBL" id="RCN44146.1"/>
    </source>
</evidence>
<reference evidence="2 3" key="1">
    <citation type="submission" date="2014-10" db="EMBL/GenBank/DDBJ databases">
        <title>Draft genome of the hookworm Ancylostoma caninum.</title>
        <authorList>
            <person name="Mitreva M."/>
        </authorList>
    </citation>
    <scope>NUCLEOTIDE SEQUENCE [LARGE SCALE GENOMIC DNA]</scope>
    <source>
        <strain evidence="2 3">Baltimore</strain>
    </source>
</reference>
<organism evidence="2 3">
    <name type="scientific">Ancylostoma caninum</name>
    <name type="common">Dog hookworm</name>
    <dbReference type="NCBI Taxonomy" id="29170"/>
    <lineage>
        <taxon>Eukaryota</taxon>
        <taxon>Metazoa</taxon>
        <taxon>Ecdysozoa</taxon>
        <taxon>Nematoda</taxon>
        <taxon>Chromadorea</taxon>
        <taxon>Rhabditida</taxon>
        <taxon>Rhabditina</taxon>
        <taxon>Rhabditomorpha</taxon>
        <taxon>Strongyloidea</taxon>
        <taxon>Ancylostomatidae</taxon>
        <taxon>Ancylostomatinae</taxon>
        <taxon>Ancylostoma</taxon>
    </lineage>
</organism>
<proteinExistence type="predicted"/>
<comment type="caution">
    <text evidence="2">The sequence shown here is derived from an EMBL/GenBank/DDBJ whole genome shotgun (WGS) entry which is preliminary data.</text>
</comment>
<sequence>MDAMLQCLFVLIYIEVVALVTISFCARKQMKSVTIDSHDNQRSQPEKMEPPRRIYVPPLQPRKIELNQKEALIKGGLTAGRLAYPTLDDIKSDWSEKDEKEKARSRSF</sequence>
<keyword evidence="3" id="KW-1185">Reference proteome</keyword>
<dbReference type="OrthoDB" id="5869425at2759"/>
<evidence type="ECO:0000313" key="3">
    <source>
        <dbReference type="Proteomes" id="UP000252519"/>
    </source>
</evidence>
<name>A0A368GIE9_ANCCA</name>
<dbReference type="Proteomes" id="UP000252519">
    <property type="component" value="Unassembled WGS sequence"/>
</dbReference>
<protein>
    <submittedName>
        <fullName evidence="2">Uncharacterized protein</fullName>
    </submittedName>
</protein>
<accession>A0A368GIE9</accession>
<dbReference type="EMBL" id="JOJR01000137">
    <property type="protein sequence ID" value="RCN44146.1"/>
    <property type="molecule type" value="Genomic_DNA"/>
</dbReference>
<feature type="compositionally biased region" description="Basic and acidic residues" evidence="1">
    <location>
        <begin position="36"/>
        <end position="52"/>
    </location>
</feature>
<feature type="region of interest" description="Disordered" evidence="1">
    <location>
        <begin position="34"/>
        <end position="54"/>
    </location>
</feature>
<evidence type="ECO:0000256" key="1">
    <source>
        <dbReference type="SAM" id="MobiDB-lite"/>
    </source>
</evidence>
<gene>
    <name evidence="2" type="ORF">ANCCAN_09834</name>
</gene>
<dbReference type="AlphaFoldDB" id="A0A368GIE9"/>